<name>A0A6B8RMT9_9BACL</name>
<sequence>MKDDRKDLPKIREFLSDILLLRKVTPPIIEFTTVLKYKRPNVYRALKDSCIAGTAFHQLLLLEVPLDIALDRLGLNEDFLTT</sequence>
<dbReference type="AlphaFoldDB" id="A0A6B8RMT9"/>
<dbReference type="KEGG" id="ppsc:EHS13_20420"/>
<keyword evidence="2" id="KW-1185">Reference proteome</keyword>
<evidence type="ECO:0000313" key="1">
    <source>
        <dbReference type="EMBL" id="QGQ97084.1"/>
    </source>
</evidence>
<evidence type="ECO:0000313" key="2">
    <source>
        <dbReference type="Proteomes" id="UP000426246"/>
    </source>
</evidence>
<gene>
    <name evidence="1" type="ORF">EHS13_20420</name>
</gene>
<proteinExistence type="predicted"/>
<reference evidence="2" key="1">
    <citation type="submission" date="2018-11" db="EMBL/GenBank/DDBJ databases">
        <title>Complete genome sequence of Paenibacillus sp. ML311-T8.</title>
        <authorList>
            <person name="Nam Y.-D."/>
            <person name="Kang J."/>
            <person name="Chung W.-H."/>
            <person name="Park Y.S."/>
        </authorList>
    </citation>
    <scope>NUCLEOTIDE SEQUENCE [LARGE SCALE GENOMIC DNA]</scope>
    <source>
        <strain evidence="2">ML311-T8</strain>
    </source>
</reference>
<dbReference type="EMBL" id="CP034235">
    <property type="protein sequence ID" value="QGQ97084.1"/>
    <property type="molecule type" value="Genomic_DNA"/>
</dbReference>
<organism evidence="1 2">
    <name type="scientific">Paenibacillus psychroresistens</name>
    <dbReference type="NCBI Taxonomy" id="1778678"/>
    <lineage>
        <taxon>Bacteria</taxon>
        <taxon>Bacillati</taxon>
        <taxon>Bacillota</taxon>
        <taxon>Bacilli</taxon>
        <taxon>Bacillales</taxon>
        <taxon>Paenibacillaceae</taxon>
        <taxon>Paenibacillus</taxon>
    </lineage>
</organism>
<accession>A0A6B8RMT9</accession>
<protein>
    <submittedName>
        <fullName evidence="1">Uncharacterized protein</fullName>
    </submittedName>
</protein>
<dbReference type="Proteomes" id="UP000426246">
    <property type="component" value="Chromosome"/>
</dbReference>